<dbReference type="SUPFAM" id="SSF58104">
    <property type="entry name" value="Methyl-accepting chemotaxis protein (MCP) signaling domain"/>
    <property type="match status" value="1"/>
</dbReference>
<dbReference type="AlphaFoldDB" id="D7A027"/>
<evidence type="ECO:0000256" key="9">
    <source>
        <dbReference type="PROSITE-ProRule" id="PRU00284"/>
    </source>
</evidence>
<dbReference type="GO" id="GO:0007165">
    <property type="term" value="P:signal transduction"/>
    <property type="evidence" value="ECO:0007669"/>
    <property type="project" value="UniProtKB-KW"/>
</dbReference>
<dbReference type="InterPro" id="IPR033479">
    <property type="entry name" value="dCache_1"/>
</dbReference>
<keyword evidence="13" id="KW-1185">Reference proteome</keyword>
<dbReference type="PANTHER" id="PTHR32089">
    <property type="entry name" value="METHYL-ACCEPTING CHEMOTAXIS PROTEIN MCPB"/>
    <property type="match status" value="1"/>
</dbReference>
<evidence type="ECO:0000313" key="13">
    <source>
        <dbReference type="Proteomes" id="UP000006633"/>
    </source>
</evidence>
<dbReference type="PROSITE" id="PS50885">
    <property type="entry name" value="HAMP"/>
    <property type="match status" value="2"/>
</dbReference>
<dbReference type="GO" id="GO:0006935">
    <property type="term" value="P:chemotaxis"/>
    <property type="evidence" value="ECO:0007669"/>
    <property type="project" value="UniProtKB-KW"/>
</dbReference>
<feature type="domain" description="HAMP" evidence="11">
    <location>
        <begin position="309"/>
        <end position="361"/>
    </location>
</feature>
<dbReference type="eggNOG" id="COG4191">
    <property type="taxonomic scope" value="Bacteria"/>
</dbReference>
<evidence type="ECO:0000256" key="5">
    <source>
        <dbReference type="ARBA" id="ARBA00022989"/>
    </source>
</evidence>
<dbReference type="Gene3D" id="3.30.450.20">
    <property type="entry name" value="PAS domain"/>
    <property type="match status" value="1"/>
</dbReference>
<name>D7A027_ANCN5</name>
<comment type="subcellular location">
    <subcellularLocation>
        <location evidence="1">Cell membrane</location>
        <topology evidence="1">Multi-pass membrane protein</topology>
    </subcellularLocation>
</comment>
<keyword evidence="4" id="KW-0812">Transmembrane</keyword>
<dbReference type="CDD" id="cd06225">
    <property type="entry name" value="HAMP"/>
    <property type="match status" value="1"/>
</dbReference>
<evidence type="ECO:0000313" key="12">
    <source>
        <dbReference type="EMBL" id="ADH89288.1"/>
    </source>
</evidence>
<dbReference type="CDD" id="cd12914">
    <property type="entry name" value="PDC1_DGC_like"/>
    <property type="match status" value="1"/>
</dbReference>
<evidence type="ECO:0000259" key="10">
    <source>
        <dbReference type="PROSITE" id="PS50111"/>
    </source>
</evidence>
<dbReference type="Gene3D" id="6.10.340.10">
    <property type="match status" value="1"/>
</dbReference>
<dbReference type="PANTHER" id="PTHR32089:SF112">
    <property type="entry name" value="LYSOZYME-LIKE PROTEIN-RELATED"/>
    <property type="match status" value="1"/>
</dbReference>
<evidence type="ECO:0000256" key="1">
    <source>
        <dbReference type="ARBA" id="ARBA00004651"/>
    </source>
</evidence>
<evidence type="ECO:0000256" key="3">
    <source>
        <dbReference type="ARBA" id="ARBA00022500"/>
    </source>
</evidence>
<dbReference type="Pfam" id="PF02743">
    <property type="entry name" value="dCache_1"/>
    <property type="match status" value="1"/>
</dbReference>
<dbReference type="GO" id="GO:0005886">
    <property type="term" value="C:plasma membrane"/>
    <property type="evidence" value="ECO:0007669"/>
    <property type="project" value="UniProtKB-SubCell"/>
</dbReference>
<dbReference type="SUPFAM" id="SSF158472">
    <property type="entry name" value="HAMP domain-like"/>
    <property type="match status" value="1"/>
</dbReference>
<dbReference type="STRING" id="639283.Snov_1989"/>
<comment type="similarity">
    <text evidence="8">Belongs to the methyl-accepting chemotaxis (MCP) protein family.</text>
</comment>
<dbReference type="PROSITE" id="PS50111">
    <property type="entry name" value="CHEMOTAXIS_TRANSDUC_2"/>
    <property type="match status" value="1"/>
</dbReference>
<keyword evidence="6" id="KW-0472">Membrane</keyword>
<keyword evidence="3" id="KW-0145">Chemotaxis</keyword>
<dbReference type="eggNOG" id="COG0840">
    <property type="taxonomic scope" value="Bacteria"/>
</dbReference>
<evidence type="ECO:0000256" key="2">
    <source>
        <dbReference type="ARBA" id="ARBA00022475"/>
    </source>
</evidence>
<gene>
    <name evidence="12" type="ordered locus">Snov_1989</name>
</gene>
<dbReference type="HOGENOM" id="CLU_000445_107_19_5"/>
<keyword evidence="7 9" id="KW-0807">Transducer</keyword>
<reference evidence="12 13" key="1">
    <citation type="journal article" date="2012" name="Stand. Genomic Sci.">
        <title>Complete genome sequence of the facultatively chemolithoautotrophic and methylotrophic alpha Proteobacterium Starkeya novella type strain (ATCC 8093(T)).</title>
        <authorList>
            <person name="Kappler U."/>
            <person name="Davenport K."/>
            <person name="Beatson S."/>
            <person name="Lucas S."/>
            <person name="Lapidus A."/>
            <person name="Copeland A."/>
            <person name="Berry K.W."/>
            <person name="Glavina Del Rio T."/>
            <person name="Hammon N."/>
            <person name="Dalin E."/>
            <person name="Tice H."/>
            <person name="Pitluck S."/>
            <person name="Richardson P."/>
            <person name="Bruce D."/>
            <person name="Goodwin L.A."/>
            <person name="Han C."/>
            <person name="Tapia R."/>
            <person name="Detter J.C."/>
            <person name="Chang Y.J."/>
            <person name="Jeffries C.D."/>
            <person name="Land M."/>
            <person name="Hauser L."/>
            <person name="Kyrpides N.C."/>
            <person name="Goker M."/>
            <person name="Ivanova N."/>
            <person name="Klenk H.P."/>
            <person name="Woyke T."/>
        </authorList>
    </citation>
    <scope>NUCLEOTIDE SEQUENCE [LARGE SCALE GENOMIC DNA]</scope>
    <source>
        <strain evidence="13">ATCC 8093 / DSM 506 / JCM 20403 / CCM 1077 / IAM 12100 / NBRC 12443 / NCIMB 10456</strain>
    </source>
</reference>
<keyword evidence="5" id="KW-1133">Transmembrane helix</keyword>
<feature type="domain" description="HAMP" evidence="11">
    <location>
        <begin position="368"/>
        <end position="420"/>
    </location>
</feature>
<dbReference type="SMART" id="SM00283">
    <property type="entry name" value="MA"/>
    <property type="match status" value="1"/>
</dbReference>
<evidence type="ECO:0000256" key="8">
    <source>
        <dbReference type="ARBA" id="ARBA00029447"/>
    </source>
</evidence>
<proteinExistence type="inferred from homology"/>
<dbReference type="Proteomes" id="UP000006633">
    <property type="component" value="Chromosome"/>
</dbReference>
<dbReference type="Gene3D" id="1.10.287.950">
    <property type="entry name" value="Methyl-accepting chemotaxis protein"/>
    <property type="match status" value="1"/>
</dbReference>
<protein>
    <submittedName>
        <fullName evidence="12">Methyl-accepting chemotaxis sensory transducer with Cache sensor</fullName>
    </submittedName>
</protein>
<evidence type="ECO:0000256" key="6">
    <source>
        <dbReference type="ARBA" id="ARBA00023136"/>
    </source>
</evidence>
<dbReference type="EMBL" id="CP002026">
    <property type="protein sequence ID" value="ADH89288.1"/>
    <property type="molecule type" value="Genomic_DNA"/>
</dbReference>
<dbReference type="SMART" id="SM00304">
    <property type="entry name" value="HAMP"/>
    <property type="match status" value="2"/>
</dbReference>
<dbReference type="CDD" id="cd18774">
    <property type="entry name" value="PDC2_HK_sensor"/>
    <property type="match status" value="1"/>
</dbReference>
<dbReference type="Pfam" id="PF00672">
    <property type="entry name" value="HAMP"/>
    <property type="match status" value="2"/>
</dbReference>
<dbReference type="InterPro" id="IPR004089">
    <property type="entry name" value="MCPsignal_dom"/>
</dbReference>
<dbReference type="Pfam" id="PF00015">
    <property type="entry name" value="MCPsignal"/>
    <property type="match status" value="1"/>
</dbReference>
<keyword evidence="2" id="KW-1003">Cell membrane</keyword>
<feature type="domain" description="Methyl-accepting transducer" evidence="10">
    <location>
        <begin position="425"/>
        <end position="661"/>
    </location>
</feature>
<organism evidence="12 13">
    <name type="scientific">Ancylobacter novellus (strain ATCC 8093 / DSM 506 / JCM 20403 / CCM 1077 / IAM 12100 / NBRC 12443 / NCIMB 10456)</name>
    <name type="common">Starkeya novella</name>
    <dbReference type="NCBI Taxonomy" id="639283"/>
    <lineage>
        <taxon>Bacteria</taxon>
        <taxon>Pseudomonadati</taxon>
        <taxon>Pseudomonadota</taxon>
        <taxon>Alphaproteobacteria</taxon>
        <taxon>Hyphomicrobiales</taxon>
        <taxon>Xanthobacteraceae</taxon>
        <taxon>Ancylobacter</taxon>
    </lineage>
</organism>
<dbReference type="KEGG" id="sno:Snov_1989"/>
<evidence type="ECO:0000259" key="11">
    <source>
        <dbReference type="PROSITE" id="PS50885"/>
    </source>
</evidence>
<sequence length="701" mass="74075">MGPSMRINRLVIAGGILAALVPTALLGFGYTMKMRQLLLDNTIEQEQSFVSEAAIYIDRVLTDHRNALQLAADQIGAQSMDPAAATPTLERLRALFPLFDRILLAPPDGIIAAAAPAVAENGQSSIGTTVTDRSYFRIPLQKGTAYIDPQVLIGRTSGQPLMAMGAPVKAPDGRVIGVLGGTIELDSVTSLIRRLTLGRTGHAVAVTREGVTVAHPNAKFLQERFSFASQPIWTHIAGRQQGQILGYEDEAGNSRFAAFATVPATEWKVWLSQTHAEVDDEFVTRLASSAIWPLIALLGGVVLSVLLSRLIARPIEKLQGTAEAIAGGELDLRAPTDGPEEIASLAAAVNAMAEALRQRITTEQEARSAIERTVTAYGGFAERVANGDFSSRLEVGDAGDLERLGHALNSMSGSLGLLVGEIKLATNQLGSATAEILAATTQQAAATSEEAAAVRQMAASVHELRQAGESVARRTQTVVEMAQKTENVAETGLQSVEETIRSTEEGRQRLETLAERVMNFSERTHEIAELNATVGELAEKSNLLAVNASIEAAKAGEAGRGFAVVANEVKELADQSKAASVQVRRIIADIQRSAQAAVIAAEQYAKASDASVVTSRQSGSSISMLAGRVSEASQAARQNLVAAEQQQAGIEQIALAVDNIEASSAQTVSATGQVEQSARSLHDLSQSLEAIVGRVAVRHGT</sequence>
<dbReference type="OrthoDB" id="2489132at2"/>
<evidence type="ECO:0000256" key="4">
    <source>
        <dbReference type="ARBA" id="ARBA00022692"/>
    </source>
</evidence>
<accession>D7A027</accession>
<dbReference type="InterPro" id="IPR003660">
    <property type="entry name" value="HAMP_dom"/>
</dbReference>
<evidence type="ECO:0000256" key="7">
    <source>
        <dbReference type="ARBA" id="ARBA00023224"/>
    </source>
</evidence>